<protein>
    <submittedName>
        <fullName evidence="2">Uncharacterized protein</fullName>
    </submittedName>
</protein>
<feature type="compositionally biased region" description="Polar residues" evidence="1">
    <location>
        <begin position="151"/>
        <end position="161"/>
    </location>
</feature>
<dbReference type="AlphaFoldDB" id="A0A5B0PQ60"/>
<evidence type="ECO:0000313" key="2">
    <source>
        <dbReference type="EMBL" id="KAA1103381.1"/>
    </source>
</evidence>
<name>A0A5B0PQ60_PUCGR</name>
<gene>
    <name evidence="2" type="ORF">PGT21_016349</name>
</gene>
<sequence>MKWKQQWCDCNFFEHIFRPTIPSQPNSTGGTILKLHHIQIANNVPRQFAPEKTSTVILIALVITLHSDQVAASTQTCETYFGPGRDPQRYYPGNGTRHHMAWEQSHPSQVTKDSRNQPAQEGDHEDTSSIAHRITRSSGPELLARIETDPNETQSKSGDHK</sequence>
<reference evidence="2 3" key="1">
    <citation type="submission" date="2019-05" db="EMBL/GenBank/DDBJ databases">
        <title>Emergence of the Ug99 lineage of the wheat stem rust pathogen through somatic hybridization.</title>
        <authorList>
            <person name="Li F."/>
            <person name="Upadhyaya N.M."/>
            <person name="Sperschneider J."/>
            <person name="Matny O."/>
            <person name="Nguyen-Phuc H."/>
            <person name="Mago R."/>
            <person name="Raley C."/>
            <person name="Miller M.E."/>
            <person name="Silverstein K.A.T."/>
            <person name="Henningsen E."/>
            <person name="Hirsch C.D."/>
            <person name="Visser B."/>
            <person name="Pretorius Z.A."/>
            <person name="Steffenson B.J."/>
            <person name="Schwessinger B."/>
            <person name="Dodds P.N."/>
            <person name="Figueroa M."/>
        </authorList>
    </citation>
    <scope>NUCLEOTIDE SEQUENCE [LARGE SCALE GENOMIC DNA]</scope>
    <source>
        <strain evidence="2">21-0</strain>
    </source>
</reference>
<feature type="region of interest" description="Disordered" evidence="1">
    <location>
        <begin position="83"/>
        <end position="161"/>
    </location>
</feature>
<dbReference type="EMBL" id="VSWC01000042">
    <property type="protein sequence ID" value="KAA1103381.1"/>
    <property type="molecule type" value="Genomic_DNA"/>
</dbReference>
<evidence type="ECO:0000256" key="1">
    <source>
        <dbReference type="SAM" id="MobiDB-lite"/>
    </source>
</evidence>
<dbReference type="Proteomes" id="UP000324748">
    <property type="component" value="Unassembled WGS sequence"/>
</dbReference>
<keyword evidence="3" id="KW-1185">Reference proteome</keyword>
<accession>A0A5B0PQ60</accession>
<organism evidence="2 3">
    <name type="scientific">Puccinia graminis f. sp. tritici</name>
    <dbReference type="NCBI Taxonomy" id="56615"/>
    <lineage>
        <taxon>Eukaryota</taxon>
        <taxon>Fungi</taxon>
        <taxon>Dikarya</taxon>
        <taxon>Basidiomycota</taxon>
        <taxon>Pucciniomycotina</taxon>
        <taxon>Pucciniomycetes</taxon>
        <taxon>Pucciniales</taxon>
        <taxon>Pucciniaceae</taxon>
        <taxon>Puccinia</taxon>
    </lineage>
</organism>
<feature type="compositionally biased region" description="Polar residues" evidence="1">
    <location>
        <begin position="105"/>
        <end position="119"/>
    </location>
</feature>
<comment type="caution">
    <text evidence="2">The sequence shown here is derived from an EMBL/GenBank/DDBJ whole genome shotgun (WGS) entry which is preliminary data.</text>
</comment>
<proteinExistence type="predicted"/>
<evidence type="ECO:0000313" key="3">
    <source>
        <dbReference type="Proteomes" id="UP000324748"/>
    </source>
</evidence>